<feature type="domain" description="Aminopeptidase N-like N-terminal" evidence="2">
    <location>
        <begin position="2"/>
        <end position="45"/>
    </location>
</feature>
<dbReference type="InParanoid" id="E2AI94"/>
<dbReference type="PANTHER" id="PTHR11533">
    <property type="entry name" value="PROTEASE M1 ZINC METALLOPROTEASE"/>
    <property type="match status" value="1"/>
</dbReference>
<dbReference type="InterPro" id="IPR050344">
    <property type="entry name" value="Peptidase_M1_aminopeptidases"/>
</dbReference>
<dbReference type="GO" id="GO:0006508">
    <property type="term" value="P:proteolysis"/>
    <property type="evidence" value="ECO:0007669"/>
    <property type="project" value="TreeGrafter"/>
</dbReference>
<feature type="non-terminal residue" evidence="3">
    <location>
        <position position="156"/>
    </location>
</feature>
<dbReference type="OMA" id="THHIAIV"/>
<dbReference type="EMBL" id="GL439701">
    <property type="protein sequence ID" value="EFN66846.1"/>
    <property type="molecule type" value="Genomic_DNA"/>
</dbReference>
<keyword evidence="1" id="KW-0645">Protease</keyword>
<gene>
    <name evidence="3" type="ORF">EAG_05430</name>
</gene>
<dbReference type="GO" id="GO:0005737">
    <property type="term" value="C:cytoplasm"/>
    <property type="evidence" value="ECO:0007669"/>
    <property type="project" value="TreeGrafter"/>
</dbReference>
<dbReference type="InterPro" id="IPR027268">
    <property type="entry name" value="Peptidase_M4/M1_CTD_sf"/>
</dbReference>
<proteinExistence type="predicted"/>
<accession>E2AI94</accession>
<dbReference type="PANTHER" id="PTHR11533:SF276">
    <property type="entry name" value="GLUTAMYL AMINOPEPTIDASE"/>
    <property type="match status" value="1"/>
</dbReference>
<dbReference type="Proteomes" id="UP000000311">
    <property type="component" value="Unassembled WGS sequence"/>
</dbReference>
<dbReference type="Gene3D" id="2.60.40.1730">
    <property type="entry name" value="tricorn interacting facor f3 domain"/>
    <property type="match status" value="1"/>
</dbReference>
<dbReference type="AlphaFoldDB" id="E2AI94"/>
<dbReference type="GO" id="GO:0005615">
    <property type="term" value="C:extracellular space"/>
    <property type="evidence" value="ECO:0007669"/>
    <property type="project" value="TreeGrafter"/>
</dbReference>
<evidence type="ECO:0000256" key="1">
    <source>
        <dbReference type="ARBA" id="ARBA00022438"/>
    </source>
</evidence>
<keyword evidence="4" id="KW-1185">Reference proteome</keyword>
<dbReference type="GO" id="GO:0043171">
    <property type="term" value="P:peptide catabolic process"/>
    <property type="evidence" value="ECO:0007669"/>
    <property type="project" value="TreeGrafter"/>
</dbReference>
<dbReference type="Gene3D" id="1.10.390.10">
    <property type="entry name" value="Neutral Protease Domain 2"/>
    <property type="match status" value="1"/>
</dbReference>
<evidence type="ECO:0000259" key="2">
    <source>
        <dbReference type="Pfam" id="PF17900"/>
    </source>
</evidence>
<dbReference type="GO" id="GO:0042277">
    <property type="term" value="F:peptide binding"/>
    <property type="evidence" value="ECO:0007669"/>
    <property type="project" value="TreeGrafter"/>
</dbReference>
<dbReference type="InterPro" id="IPR045357">
    <property type="entry name" value="Aminopeptidase_N-like_N"/>
</dbReference>
<evidence type="ECO:0000313" key="4">
    <source>
        <dbReference type="Proteomes" id="UP000000311"/>
    </source>
</evidence>
<keyword evidence="1" id="KW-0378">Hydrolase</keyword>
<dbReference type="GO" id="GO:0070006">
    <property type="term" value="F:metalloaminopeptidase activity"/>
    <property type="evidence" value="ECO:0007669"/>
    <property type="project" value="TreeGrafter"/>
</dbReference>
<dbReference type="InterPro" id="IPR042097">
    <property type="entry name" value="Aminopeptidase_N-like_N_sf"/>
</dbReference>
<dbReference type="GO" id="GO:0008270">
    <property type="term" value="F:zinc ion binding"/>
    <property type="evidence" value="ECO:0007669"/>
    <property type="project" value="TreeGrafter"/>
</dbReference>
<dbReference type="SUPFAM" id="SSF63737">
    <property type="entry name" value="Leukotriene A4 hydrolase N-terminal domain"/>
    <property type="match status" value="1"/>
</dbReference>
<evidence type="ECO:0000313" key="3">
    <source>
        <dbReference type="EMBL" id="EFN66846.1"/>
    </source>
</evidence>
<protein>
    <submittedName>
        <fullName evidence="3">Laeverin</fullName>
    </submittedName>
</protein>
<keyword evidence="1" id="KW-0031">Aminopeptidase</keyword>
<dbReference type="OrthoDB" id="510539at2759"/>
<organism evidence="4">
    <name type="scientific">Camponotus floridanus</name>
    <name type="common">Florida carpenter ant</name>
    <dbReference type="NCBI Taxonomy" id="104421"/>
    <lineage>
        <taxon>Eukaryota</taxon>
        <taxon>Metazoa</taxon>
        <taxon>Ecdysozoa</taxon>
        <taxon>Arthropoda</taxon>
        <taxon>Hexapoda</taxon>
        <taxon>Insecta</taxon>
        <taxon>Pterygota</taxon>
        <taxon>Neoptera</taxon>
        <taxon>Endopterygota</taxon>
        <taxon>Hymenoptera</taxon>
        <taxon>Apocrita</taxon>
        <taxon>Aculeata</taxon>
        <taxon>Formicoidea</taxon>
        <taxon>Formicidae</taxon>
        <taxon>Formicinae</taxon>
        <taxon>Camponotus</taxon>
    </lineage>
</organism>
<feature type="non-terminal residue" evidence="3">
    <location>
        <position position="1"/>
    </location>
</feature>
<dbReference type="GO" id="GO:0016020">
    <property type="term" value="C:membrane"/>
    <property type="evidence" value="ECO:0007669"/>
    <property type="project" value="TreeGrafter"/>
</dbReference>
<sequence>VSYNISIKHHKNYTALSNMPVRAVNIDKSKMIWTHFQSTPIMPDYFIAASVVSLGFILDTSQNIKLWCRTDMKSYMIFAYIVILKIAQLLKNTFPYIRKTPETNHIVIPKLLDMEEIKLGLILYNETDITFDQEIDPEMRKFEIIRIIGRKMVHEW</sequence>
<name>E2AI94_CAMFO</name>
<dbReference type="Pfam" id="PF17900">
    <property type="entry name" value="Peptidase_M1_N"/>
    <property type="match status" value="1"/>
</dbReference>
<reference evidence="3 4" key="1">
    <citation type="journal article" date="2010" name="Science">
        <title>Genomic comparison of the ants Camponotus floridanus and Harpegnathos saltator.</title>
        <authorList>
            <person name="Bonasio R."/>
            <person name="Zhang G."/>
            <person name="Ye C."/>
            <person name="Mutti N.S."/>
            <person name="Fang X."/>
            <person name="Qin N."/>
            <person name="Donahue G."/>
            <person name="Yang P."/>
            <person name="Li Q."/>
            <person name="Li C."/>
            <person name="Zhang P."/>
            <person name="Huang Z."/>
            <person name="Berger S.L."/>
            <person name="Reinberg D."/>
            <person name="Wang J."/>
            <person name="Liebig J."/>
        </authorList>
    </citation>
    <scope>NUCLEOTIDE SEQUENCE [LARGE SCALE GENOMIC DNA]</scope>
    <source>
        <strain evidence="4">C129</strain>
    </source>
</reference>